<sequence>MTRRPRQARRHAGTAEPYGYAASAWLPNRPATTRRAAVAAVTSASSAYTFPSGAGRTSTGDGPGPVRTRPKDNQAMEREERSARARRRQEAYTSNSETWLAGQPVLAVKLSRT</sequence>
<feature type="region of interest" description="Disordered" evidence="1">
    <location>
        <begin position="47"/>
        <end position="97"/>
    </location>
</feature>
<dbReference type="Proteomes" id="UP001501470">
    <property type="component" value="Unassembled WGS sequence"/>
</dbReference>
<dbReference type="EMBL" id="BAAAQD010000042">
    <property type="protein sequence ID" value="GAA1569376.1"/>
    <property type="molecule type" value="Genomic_DNA"/>
</dbReference>
<comment type="caution">
    <text evidence="2">The sequence shown here is derived from an EMBL/GenBank/DDBJ whole genome shotgun (WGS) entry which is preliminary data.</text>
</comment>
<evidence type="ECO:0000313" key="2">
    <source>
        <dbReference type="EMBL" id="GAA1569376.1"/>
    </source>
</evidence>
<proteinExistence type="predicted"/>
<name>A0ABP4NYW0_9ACTN</name>
<reference evidence="3" key="1">
    <citation type="journal article" date="2019" name="Int. J. Syst. Evol. Microbiol.">
        <title>The Global Catalogue of Microorganisms (GCM) 10K type strain sequencing project: providing services to taxonomists for standard genome sequencing and annotation.</title>
        <authorList>
            <consortium name="The Broad Institute Genomics Platform"/>
            <consortium name="The Broad Institute Genome Sequencing Center for Infectious Disease"/>
            <person name="Wu L."/>
            <person name="Ma J."/>
        </authorList>
    </citation>
    <scope>NUCLEOTIDE SEQUENCE [LARGE SCALE GENOMIC DNA]</scope>
    <source>
        <strain evidence="3">JCM 15933</strain>
    </source>
</reference>
<keyword evidence="3" id="KW-1185">Reference proteome</keyword>
<feature type="compositionally biased region" description="Basic and acidic residues" evidence="1">
    <location>
        <begin position="69"/>
        <end position="83"/>
    </location>
</feature>
<accession>A0ABP4NYW0</accession>
<protein>
    <submittedName>
        <fullName evidence="2">Uncharacterized protein</fullName>
    </submittedName>
</protein>
<gene>
    <name evidence="2" type="ORF">GCM10009827_108930</name>
</gene>
<evidence type="ECO:0000256" key="1">
    <source>
        <dbReference type="SAM" id="MobiDB-lite"/>
    </source>
</evidence>
<organism evidence="2 3">
    <name type="scientific">Dactylosporangium maewongense</name>
    <dbReference type="NCBI Taxonomy" id="634393"/>
    <lineage>
        <taxon>Bacteria</taxon>
        <taxon>Bacillati</taxon>
        <taxon>Actinomycetota</taxon>
        <taxon>Actinomycetes</taxon>
        <taxon>Micromonosporales</taxon>
        <taxon>Micromonosporaceae</taxon>
        <taxon>Dactylosporangium</taxon>
    </lineage>
</organism>
<evidence type="ECO:0000313" key="3">
    <source>
        <dbReference type="Proteomes" id="UP001501470"/>
    </source>
</evidence>